<protein>
    <recommendedName>
        <fullName evidence="1">DUF7742 domain-containing protein</fullName>
    </recommendedName>
</protein>
<evidence type="ECO:0000313" key="2">
    <source>
        <dbReference type="EMBL" id="OOY12605.1"/>
    </source>
</evidence>
<gene>
    <name evidence="2" type="ORF">BMG00_01780</name>
</gene>
<feature type="domain" description="DUF7742" evidence="1">
    <location>
        <begin position="2"/>
        <end position="36"/>
    </location>
</feature>
<dbReference type="RefSeq" id="WP_078573209.1">
    <property type="nucleotide sequence ID" value="NZ_MPZS01000001.1"/>
</dbReference>
<comment type="caution">
    <text evidence="2">The sequence shown here is derived from an EMBL/GenBank/DDBJ whole genome shotgun (WGS) entry which is preliminary data.</text>
</comment>
<accession>A0ABX3MMH3</accession>
<organism evidence="2 3">
    <name type="scientific">Thioclava marina</name>
    <dbReference type="NCBI Taxonomy" id="1915077"/>
    <lineage>
        <taxon>Bacteria</taxon>
        <taxon>Pseudomonadati</taxon>
        <taxon>Pseudomonadota</taxon>
        <taxon>Alphaproteobacteria</taxon>
        <taxon>Rhodobacterales</taxon>
        <taxon>Paracoccaceae</taxon>
        <taxon>Thioclava</taxon>
    </lineage>
</organism>
<evidence type="ECO:0000259" key="1">
    <source>
        <dbReference type="Pfam" id="PF24891"/>
    </source>
</evidence>
<dbReference type="EMBL" id="MPZS01000001">
    <property type="protein sequence ID" value="OOY12605.1"/>
    <property type="molecule type" value="Genomic_DNA"/>
</dbReference>
<dbReference type="Pfam" id="PF24891">
    <property type="entry name" value="DUF7742"/>
    <property type="match status" value="1"/>
</dbReference>
<dbReference type="InterPro" id="IPR056644">
    <property type="entry name" value="DUF7742"/>
</dbReference>
<keyword evidence="3" id="KW-1185">Reference proteome</keyword>
<proteinExistence type="predicted"/>
<name>A0ABX3MMH3_9RHOB</name>
<reference evidence="2 3" key="1">
    <citation type="submission" date="2016-11" db="EMBL/GenBank/DDBJ databases">
        <title>A multilocus sequence analysis scheme for characterization of bacteria in the genus Thioclava.</title>
        <authorList>
            <person name="Liu Y."/>
            <person name="Shao Z."/>
        </authorList>
    </citation>
    <scope>NUCLEOTIDE SEQUENCE [LARGE SCALE GENOMIC DNA]</scope>
    <source>
        <strain evidence="2 3">11.10-0-13</strain>
    </source>
</reference>
<sequence length="66" mass="7348">MRLFDEAHAADLYRKRLGRLHPIWGDGTLMAAALGRIGVGLDERTLPVATLGAVCQAFELWRTGRR</sequence>
<evidence type="ECO:0000313" key="3">
    <source>
        <dbReference type="Proteomes" id="UP000242224"/>
    </source>
</evidence>
<dbReference type="Proteomes" id="UP000242224">
    <property type="component" value="Unassembled WGS sequence"/>
</dbReference>